<reference evidence="1 2" key="1">
    <citation type="submission" date="2018-11" db="EMBL/GenBank/DDBJ databases">
        <title>Chitinophaga lutea sp.nov., isolate from arsenic contaminated soil.</title>
        <authorList>
            <person name="Zong Y."/>
        </authorList>
    </citation>
    <scope>NUCLEOTIDE SEQUENCE [LARGE SCALE GENOMIC DNA]</scope>
    <source>
        <strain evidence="1 2">ZY74</strain>
    </source>
</reference>
<proteinExistence type="predicted"/>
<gene>
    <name evidence="1" type="ORF">EGT74_01425</name>
</gene>
<sequence length="156" mass="17762">MQATLVEVHGQQYVLPNEEQVFSFKTGNGKIAVLCKDKKDQYLVYRFGTNKKPELVFPASTKSGWEAFRYSYYMRGGGPQNEGMDLNYVYFVSKGYKYVIYDTYHAVGGKRKVGVKVIDLQTDKVTDIVGLVSSAKGNLTQFRDNKRLLVTDELFD</sequence>
<accession>A0A3N4PW94</accession>
<name>A0A3N4PW94_9BACT</name>
<protein>
    <submittedName>
        <fullName evidence="1">Uncharacterized protein</fullName>
    </submittedName>
</protein>
<evidence type="ECO:0000313" key="2">
    <source>
        <dbReference type="Proteomes" id="UP000278351"/>
    </source>
</evidence>
<dbReference type="EMBL" id="RPDH01000001">
    <property type="protein sequence ID" value="RPE12246.1"/>
    <property type="molecule type" value="Genomic_DNA"/>
</dbReference>
<organism evidence="1 2">
    <name type="scientific">Chitinophaga lutea</name>
    <dbReference type="NCBI Taxonomy" id="2488634"/>
    <lineage>
        <taxon>Bacteria</taxon>
        <taxon>Pseudomonadati</taxon>
        <taxon>Bacteroidota</taxon>
        <taxon>Chitinophagia</taxon>
        <taxon>Chitinophagales</taxon>
        <taxon>Chitinophagaceae</taxon>
        <taxon>Chitinophaga</taxon>
    </lineage>
</organism>
<keyword evidence="2" id="KW-1185">Reference proteome</keyword>
<dbReference type="Proteomes" id="UP000278351">
    <property type="component" value="Unassembled WGS sequence"/>
</dbReference>
<evidence type="ECO:0000313" key="1">
    <source>
        <dbReference type="EMBL" id="RPE12246.1"/>
    </source>
</evidence>
<dbReference type="AlphaFoldDB" id="A0A3N4PW94"/>
<comment type="caution">
    <text evidence="1">The sequence shown here is derived from an EMBL/GenBank/DDBJ whole genome shotgun (WGS) entry which is preliminary data.</text>
</comment>